<dbReference type="Pfam" id="PF01590">
    <property type="entry name" value="GAF"/>
    <property type="match status" value="1"/>
</dbReference>
<dbReference type="PANTHER" id="PTHR21706:SF15">
    <property type="entry name" value="TRANSMEMBRANE PROTEIN 65"/>
    <property type="match status" value="1"/>
</dbReference>
<comment type="caution">
    <text evidence="7">The sequence shown here is derived from an EMBL/GenBank/DDBJ whole genome shotgun (WGS) entry which is preliminary data.</text>
</comment>
<feature type="transmembrane region" description="Helical" evidence="5">
    <location>
        <begin position="155"/>
        <end position="178"/>
    </location>
</feature>
<dbReference type="GO" id="GO:0005739">
    <property type="term" value="C:mitochondrion"/>
    <property type="evidence" value="ECO:0007669"/>
    <property type="project" value="TreeGrafter"/>
</dbReference>
<keyword evidence="3 5" id="KW-1133">Transmembrane helix</keyword>
<comment type="subcellular location">
    <subcellularLocation>
        <location evidence="1">Membrane</location>
        <topology evidence="1">Multi-pass membrane protein</topology>
    </subcellularLocation>
</comment>
<dbReference type="Pfam" id="PF10507">
    <property type="entry name" value="TMEM65"/>
    <property type="match status" value="1"/>
</dbReference>
<dbReference type="SMART" id="SM00065">
    <property type="entry name" value="GAF"/>
    <property type="match status" value="1"/>
</dbReference>
<evidence type="ECO:0000256" key="4">
    <source>
        <dbReference type="ARBA" id="ARBA00023136"/>
    </source>
</evidence>
<evidence type="ECO:0000256" key="5">
    <source>
        <dbReference type="SAM" id="Phobius"/>
    </source>
</evidence>
<evidence type="ECO:0000256" key="2">
    <source>
        <dbReference type="ARBA" id="ARBA00022692"/>
    </source>
</evidence>
<sequence>MRGVLHSLKSRTSRIQNVTTCSSHRQRFASSIKSSNCMIQRQQMLLQTKRFSSTEKVPEPSQYELRIHALTQGIPFIGFGIMDNAILIWAGDKIDTHLGVVFGISTLCAAAIGNIISDIAGVGLGTWIEDFCARRVKLPKLNLTNAQRNLRSVRFAGQAGNCIGLTIGCIIGMFPLLWIDTEEIQKQKHVTQIKNMTQEVMEEAKSLVGAESTCLFFLVDKCGGKNPIHYNKKEASDYSNKYLYGSDFHTQKVNDEIKFKRGEDSVYMRVEKGLMSKAVTSKEVLNVRDVQNHPDFDETSVIAHLHKKLQTKVQHMICIPIMDVFGNCIGVIQATNKKSTPANSPQSDQELHPEGFSKHDELILKSLATHISVALQNMHSESETSIKEVIQMLKNDSTA</sequence>
<evidence type="ECO:0000256" key="3">
    <source>
        <dbReference type="ARBA" id="ARBA00022989"/>
    </source>
</evidence>
<dbReference type="GO" id="GO:0016020">
    <property type="term" value="C:membrane"/>
    <property type="evidence" value="ECO:0007669"/>
    <property type="project" value="UniProtKB-SubCell"/>
</dbReference>
<evidence type="ECO:0000256" key="1">
    <source>
        <dbReference type="ARBA" id="ARBA00004141"/>
    </source>
</evidence>
<keyword evidence="8" id="KW-1185">Reference proteome</keyword>
<dbReference type="PANTHER" id="PTHR21706">
    <property type="entry name" value="TRANSMEMBRANE PROTEIN 65"/>
    <property type="match status" value="1"/>
</dbReference>
<organism evidence="7 8">
    <name type="scientific">Chaetoceros tenuissimus</name>
    <dbReference type="NCBI Taxonomy" id="426638"/>
    <lineage>
        <taxon>Eukaryota</taxon>
        <taxon>Sar</taxon>
        <taxon>Stramenopiles</taxon>
        <taxon>Ochrophyta</taxon>
        <taxon>Bacillariophyta</taxon>
        <taxon>Coscinodiscophyceae</taxon>
        <taxon>Chaetocerotophycidae</taxon>
        <taxon>Chaetocerotales</taxon>
        <taxon>Chaetocerotaceae</taxon>
        <taxon>Chaetoceros</taxon>
    </lineage>
</organism>
<keyword evidence="2 5" id="KW-0812">Transmembrane</keyword>
<feature type="domain" description="GAF" evidence="6">
    <location>
        <begin position="192"/>
        <end position="385"/>
    </location>
</feature>
<dbReference type="InterPro" id="IPR003018">
    <property type="entry name" value="GAF"/>
</dbReference>
<dbReference type="InterPro" id="IPR029016">
    <property type="entry name" value="GAF-like_dom_sf"/>
</dbReference>
<dbReference type="Gene3D" id="3.30.450.40">
    <property type="match status" value="1"/>
</dbReference>
<dbReference type="EMBL" id="BLLK01000020">
    <property type="protein sequence ID" value="GFH45483.1"/>
    <property type="molecule type" value="Genomic_DNA"/>
</dbReference>
<accession>A0AAD3H0D2</accession>
<protein>
    <recommendedName>
        <fullName evidence="6">GAF domain-containing protein</fullName>
    </recommendedName>
</protein>
<evidence type="ECO:0000259" key="6">
    <source>
        <dbReference type="SMART" id="SM00065"/>
    </source>
</evidence>
<keyword evidence="4 5" id="KW-0472">Membrane</keyword>
<dbReference type="Proteomes" id="UP001054902">
    <property type="component" value="Unassembled WGS sequence"/>
</dbReference>
<name>A0AAD3H0D2_9STRA</name>
<proteinExistence type="predicted"/>
<dbReference type="SUPFAM" id="SSF55781">
    <property type="entry name" value="GAF domain-like"/>
    <property type="match status" value="1"/>
</dbReference>
<evidence type="ECO:0000313" key="7">
    <source>
        <dbReference type="EMBL" id="GFH45483.1"/>
    </source>
</evidence>
<gene>
    <name evidence="7" type="ORF">CTEN210_01957</name>
</gene>
<reference evidence="7 8" key="1">
    <citation type="journal article" date="2021" name="Sci. Rep.">
        <title>The genome of the diatom Chaetoceros tenuissimus carries an ancient integrated fragment of an extant virus.</title>
        <authorList>
            <person name="Hongo Y."/>
            <person name="Kimura K."/>
            <person name="Takaki Y."/>
            <person name="Yoshida Y."/>
            <person name="Baba S."/>
            <person name="Kobayashi G."/>
            <person name="Nagasaki K."/>
            <person name="Hano T."/>
            <person name="Tomaru Y."/>
        </authorList>
    </citation>
    <scope>NUCLEOTIDE SEQUENCE [LARGE SCALE GENOMIC DNA]</scope>
    <source>
        <strain evidence="7 8">NIES-3715</strain>
    </source>
</reference>
<dbReference type="InterPro" id="IPR019537">
    <property type="entry name" value="TMEM65"/>
</dbReference>
<dbReference type="AlphaFoldDB" id="A0AAD3H0D2"/>
<evidence type="ECO:0000313" key="8">
    <source>
        <dbReference type="Proteomes" id="UP001054902"/>
    </source>
</evidence>